<dbReference type="Pfam" id="PF07995">
    <property type="entry name" value="GSDH"/>
    <property type="match status" value="1"/>
</dbReference>
<dbReference type="InterPro" id="IPR005084">
    <property type="entry name" value="CBM6"/>
</dbReference>
<dbReference type="InterPro" id="IPR011042">
    <property type="entry name" value="6-blade_b-propeller_TolB-like"/>
</dbReference>
<dbReference type="Pfam" id="PF06283">
    <property type="entry name" value="ThuA"/>
    <property type="match status" value="1"/>
</dbReference>
<dbReference type="SMART" id="SM00606">
    <property type="entry name" value="CBD_IV"/>
    <property type="match status" value="1"/>
</dbReference>
<organism evidence="4 5">
    <name type="scientific">Cohnella silvisoli</name>
    <dbReference type="NCBI Taxonomy" id="2873699"/>
    <lineage>
        <taxon>Bacteria</taxon>
        <taxon>Bacillati</taxon>
        <taxon>Bacillota</taxon>
        <taxon>Bacilli</taxon>
        <taxon>Bacillales</taxon>
        <taxon>Paenibacillaceae</taxon>
        <taxon>Cohnella</taxon>
    </lineage>
</organism>
<dbReference type="InterPro" id="IPR022409">
    <property type="entry name" value="PKD/Chitinase_dom"/>
</dbReference>
<dbReference type="CDD" id="cd00257">
    <property type="entry name" value="beta-trefoil_FSCN-like"/>
    <property type="match status" value="2"/>
</dbReference>
<sequence length="1288" mass="137485">MLKKYVNIGLIVSLLLGLFLTSYVWFVPQAKAEPAFKVLVFSKTAGFRHDSITAGIAAIQSMGAASNFQVTVAEDASLFTTVNLAQYSSVIFLMTTGDVLNAAQQTAFEGYIRSGKGFVGIHSASDTEYTWPWYGSLVGSYFDSHPAVMQANIKVADQAHPSTSTLPKNWTRTDEWYNFKSNPRGAVHVLATLDETTYTGGNMGYDHPIAWCQRYEGGRSWYTGGGHEASSFSETAFKQHILGGILWASGQSAGDCSATVFNSSNYAKQEIITGANAPVAFDITDDGRVYYIERTTGKVQVYKPATSAVTTAATLPVFSGNEDGLMGIALDPNFITNGFLYLYYSPAGSTAVNRLSRFTAANDVIDLSSEIVMLNIPVQRTECCHSAGDLRFSSDGNLYLSTGDNVNPFDSNGYTPIDERAGRSAWDAQGTSANTNDLRGKILRVKPQANGTYTIPAGNLFPSGGGKPEIYVMGNRNPYRISLNPYNNTLYWGEVGPDALVDSDSRGPMGYDEFNMAATAGNYGWPYCIGWNWSYRDYNFASGASGAYFNCNAPVNQSPNNTGALNLPAARAGMIFYPYGQALSFPEISDQGGRTALAGPMYKYDSVNPSVYKFPAYFDKSLFVFDFSRNWFKELKFDDSGNLHKINPFLMNISFDHPIYARMGKDGQLYVSEYATGGSDGKISRILYTGGVNAPPTLKAEASVTSGLSPLSVNFDTAGTMDINGDSYTFAWDLDGNGTVDSASPNPQKTYTANGIYNAQVTVTDSNGASATKTIPITVGNNAPVVKITAPTVGGFYKWGDVIPFRVTVTDAQDTVIDCATRVSIVPALGHDTHSHPGLTQYGCSGTITTVMNDTNLENSYYLITASYTDNGGVGGIYPLTSSATIRVNSTDRQSEYYDMKSPAIKMEPTADIGGGKNIGSISNNDWIGFKSWNLANLVGVSARVASPLAGGSIEMRADSTTGTLLATLAVPNTGGWQTWTTVSAQLANAPVGVHDIYFVFKSALSDNLMNVNKFDLLGNGISLQSNTVAIKAGINGKFVSAPNGGANSLIADHAAITLSEQYDMISLANGNVVFKSKANNKYVVAAAAGASPLTASSTSEVDPWSEFLLIDALDGKVALRSAANNKYVTASGSGSGALIASSTSFGAAEKFTILGQDTATVSLYTNANGKYVTAEDAGNSPLIASRAAVSTWELFSQTALANGTITLKSNANGKFVAADYSGSIPLIANRAVADTWEQYQQIFLANGYIALQAISNGKYVTAEDAGNSALINSRTGILGWELFKLFK</sequence>
<dbReference type="CDD" id="cd00146">
    <property type="entry name" value="PKD"/>
    <property type="match status" value="1"/>
</dbReference>
<dbReference type="InterPro" id="IPR013783">
    <property type="entry name" value="Ig-like_fold"/>
</dbReference>
<protein>
    <submittedName>
        <fullName evidence="4">ThuA domain-containing protein</fullName>
    </submittedName>
</protein>
<comment type="caution">
    <text evidence="4">The sequence shown here is derived from an EMBL/GenBank/DDBJ whole genome shotgun (WGS) entry which is preliminary data.</text>
</comment>
<dbReference type="CDD" id="cd04084">
    <property type="entry name" value="CBM6_xylanase-like"/>
    <property type="match status" value="1"/>
</dbReference>
<dbReference type="Gene3D" id="2.80.10.50">
    <property type="match status" value="2"/>
</dbReference>
<dbReference type="SUPFAM" id="SSF50952">
    <property type="entry name" value="Soluble quinoprotein glucose dehydrogenase"/>
    <property type="match status" value="1"/>
</dbReference>
<dbReference type="Pfam" id="PF18911">
    <property type="entry name" value="PKD_4"/>
    <property type="match status" value="1"/>
</dbReference>
<dbReference type="InterPro" id="IPR029062">
    <property type="entry name" value="Class_I_gatase-like"/>
</dbReference>
<accession>A0ABV1KNN0</accession>
<dbReference type="Gene3D" id="2.60.40.10">
    <property type="entry name" value="Immunoglobulins"/>
    <property type="match status" value="1"/>
</dbReference>
<name>A0ABV1KNN0_9BACL</name>
<keyword evidence="1" id="KW-0732">Signal</keyword>
<evidence type="ECO:0000256" key="1">
    <source>
        <dbReference type="ARBA" id="ARBA00022729"/>
    </source>
</evidence>
<evidence type="ECO:0000259" key="3">
    <source>
        <dbReference type="PROSITE" id="PS51175"/>
    </source>
</evidence>
<dbReference type="SUPFAM" id="SSF49785">
    <property type="entry name" value="Galactose-binding domain-like"/>
    <property type="match status" value="1"/>
</dbReference>
<dbReference type="Gene3D" id="2.120.10.30">
    <property type="entry name" value="TolB, C-terminal domain"/>
    <property type="match status" value="1"/>
</dbReference>
<dbReference type="Gene3D" id="2.60.120.260">
    <property type="entry name" value="Galactose-binding domain-like"/>
    <property type="match status" value="1"/>
</dbReference>
<evidence type="ECO:0000313" key="4">
    <source>
        <dbReference type="EMBL" id="MEQ4481057.1"/>
    </source>
</evidence>
<dbReference type="SMART" id="SM00089">
    <property type="entry name" value="PKD"/>
    <property type="match status" value="1"/>
</dbReference>
<proteinExistence type="predicted"/>
<dbReference type="InterPro" id="IPR011041">
    <property type="entry name" value="Quinoprot_gluc/sorb_DH_b-prop"/>
</dbReference>
<dbReference type="PANTHER" id="PTHR40469">
    <property type="entry name" value="SECRETED GLYCOSYL HYDROLASE"/>
    <property type="match status" value="1"/>
</dbReference>
<dbReference type="InterPro" id="IPR008999">
    <property type="entry name" value="Actin-crosslinking"/>
</dbReference>
<dbReference type="EMBL" id="JASKHM010000001">
    <property type="protein sequence ID" value="MEQ4481057.1"/>
    <property type="molecule type" value="Genomic_DNA"/>
</dbReference>
<dbReference type="InterPro" id="IPR000601">
    <property type="entry name" value="PKD_dom"/>
</dbReference>
<dbReference type="InterPro" id="IPR008979">
    <property type="entry name" value="Galactose-bd-like_sf"/>
</dbReference>
<dbReference type="PROSITE" id="PS50093">
    <property type="entry name" value="PKD"/>
    <property type="match status" value="1"/>
</dbReference>
<dbReference type="Pfam" id="PF03422">
    <property type="entry name" value="CBM_6"/>
    <property type="match status" value="1"/>
</dbReference>
<dbReference type="PROSITE" id="PS51175">
    <property type="entry name" value="CBM6"/>
    <property type="match status" value="1"/>
</dbReference>
<dbReference type="InterPro" id="IPR029010">
    <property type="entry name" value="ThuA-like"/>
</dbReference>
<evidence type="ECO:0000313" key="5">
    <source>
        <dbReference type="Proteomes" id="UP001493487"/>
    </source>
</evidence>
<dbReference type="InterPro" id="IPR012938">
    <property type="entry name" value="Glc/Sorbosone_DH"/>
</dbReference>
<dbReference type="RefSeq" id="WP_232182549.1">
    <property type="nucleotide sequence ID" value="NZ_JAIOAP010000001.1"/>
</dbReference>
<dbReference type="Gene3D" id="3.40.50.880">
    <property type="match status" value="1"/>
</dbReference>
<dbReference type="InterPro" id="IPR006584">
    <property type="entry name" value="Cellulose-bd_IV"/>
</dbReference>
<feature type="domain" description="PKD" evidence="2">
    <location>
        <begin position="696"/>
        <end position="779"/>
    </location>
</feature>
<dbReference type="SUPFAM" id="SSF49299">
    <property type="entry name" value="PKD domain"/>
    <property type="match status" value="1"/>
</dbReference>
<feature type="domain" description="CBM6" evidence="3">
    <location>
        <begin position="891"/>
        <end position="1018"/>
    </location>
</feature>
<keyword evidence="5" id="KW-1185">Reference proteome</keyword>
<dbReference type="InterPro" id="IPR035986">
    <property type="entry name" value="PKD_dom_sf"/>
</dbReference>
<gene>
    <name evidence="4" type="ORF">QJS35_01470</name>
</gene>
<dbReference type="SUPFAM" id="SSF52317">
    <property type="entry name" value="Class I glutamine amidotransferase-like"/>
    <property type="match status" value="1"/>
</dbReference>
<reference evidence="4 5" key="1">
    <citation type="journal article" date="2023" name="Genome Announc.">
        <title>Pan-Genome Analyses of the Genus Cohnella and Proposal of the Novel Species Cohnella silvisoli sp. nov., Isolated from Forest Soil.</title>
        <authorList>
            <person name="Wang C."/>
            <person name="Mao L."/>
            <person name="Bao G."/>
            <person name="Zhu H."/>
        </authorList>
    </citation>
    <scope>NUCLEOTIDE SEQUENCE [LARGE SCALE GENOMIC DNA]</scope>
    <source>
        <strain evidence="4 5">NL03-T5-1</strain>
    </source>
</reference>
<evidence type="ECO:0000259" key="2">
    <source>
        <dbReference type="PROSITE" id="PS50093"/>
    </source>
</evidence>
<dbReference type="SUPFAM" id="SSF50405">
    <property type="entry name" value="Actin-crosslinking proteins"/>
    <property type="match status" value="2"/>
</dbReference>
<dbReference type="Proteomes" id="UP001493487">
    <property type="component" value="Unassembled WGS sequence"/>
</dbReference>
<dbReference type="PANTHER" id="PTHR40469:SF2">
    <property type="entry name" value="GALACTOSE-BINDING DOMAIN-LIKE SUPERFAMILY PROTEIN"/>
    <property type="match status" value="1"/>
</dbReference>